<dbReference type="Proteomes" id="UP000741013">
    <property type="component" value="Unassembled WGS sequence"/>
</dbReference>
<protein>
    <submittedName>
        <fullName evidence="1">Uncharacterized protein</fullName>
    </submittedName>
</protein>
<keyword evidence="2" id="KW-1185">Reference proteome</keyword>
<dbReference type="RefSeq" id="WP_209666198.1">
    <property type="nucleotide sequence ID" value="NZ_JAGGMS010000001.1"/>
</dbReference>
<accession>A0ABS4PU73</accession>
<organism evidence="1 2">
    <name type="scientific">Amycolatopsis magusensis</name>
    <dbReference type="NCBI Taxonomy" id="882444"/>
    <lineage>
        <taxon>Bacteria</taxon>
        <taxon>Bacillati</taxon>
        <taxon>Actinomycetota</taxon>
        <taxon>Actinomycetes</taxon>
        <taxon>Pseudonocardiales</taxon>
        <taxon>Pseudonocardiaceae</taxon>
        <taxon>Amycolatopsis</taxon>
    </lineage>
</organism>
<evidence type="ECO:0000313" key="1">
    <source>
        <dbReference type="EMBL" id="MBP2182974.1"/>
    </source>
</evidence>
<proteinExistence type="predicted"/>
<sequence>MPWIAWLDPIRVELNVRMLMRMRKTFQLSQPLVCAGVLAVECGGSVGHLNILAHQAELVPTS</sequence>
<gene>
    <name evidence="1" type="ORF">JOM49_004500</name>
</gene>
<name>A0ABS4PU73_9PSEU</name>
<dbReference type="EMBL" id="JAGGMS010000001">
    <property type="protein sequence ID" value="MBP2182974.1"/>
    <property type="molecule type" value="Genomic_DNA"/>
</dbReference>
<reference evidence="1 2" key="1">
    <citation type="submission" date="2021-03" db="EMBL/GenBank/DDBJ databases">
        <title>Sequencing the genomes of 1000 actinobacteria strains.</title>
        <authorList>
            <person name="Klenk H.-P."/>
        </authorList>
    </citation>
    <scope>NUCLEOTIDE SEQUENCE [LARGE SCALE GENOMIC DNA]</scope>
    <source>
        <strain evidence="1 2">DSM 45510</strain>
    </source>
</reference>
<evidence type="ECO:0000313" key="2">
    <source>
        <dbReference type="Proteomes" id="UP000741013"/>
    </source>
</evidence>
<comment type="caution">
    <text evidence="1">The sequence shown here is derived from an EMBL/GenBank/DDBJ whole genome shotgun (WGS) entry which is preliminary data.</text>
</comment>